<evidence type="ECO:0000256" key="3">
    <source>
        <dbReference type="ARBA" id="ARBA00022475"/>
    </source>
</evidence>
<protein>
    <submittedName>
        <fullName evidence="10">Branched-chain amino acid ABC transporter permease</fullName>
    </submittedName>
    <submittedName>
        <fullName evidence="11">Branched-chain amino acid transport system permease protein</fullName>
    </submittedName>
</protein>
<evidence type="ECO:0000313" key="10">
    <source>
        <dbReference type="EMBL" id="GEK89377.1"/>
    </source>
</evidence>
<evidence type="ECO:0000256" key="4">
    <source>
        <dbReference type="ARBA" id="ARBA00022692"/>
    </source>
</evidence>
<feature type="transmembrane region" description="Helical" evidence="9">
    <location>
        <begin position="12"/>
        <end position="29"/>
    </location>
</feature>
<name>A0A1H7VWR5_9LACT</name>
<evidence type="ECO:0000256" key="6">
    <source>
        <dbReference type="ARBA" id="ARBA00022989"/>
    </source>
</evidence>
<feature type="transmembrane region" description="Helical" evidence="9">
    <location>
        <begin position="188"/>
        <end position="211"/>
    </location>
</feature>
<keyword evidence="2" id="KW-0813">Transport</keyword>
<evidence type="ECO:0000313" key="13">
    <source>
        <dbReference type="Proteomes" id="UP000321425"/>
    </source>
</evidence>
<dbReference type="EMBL" id="FOBL01000028">
    <property type="protein sequence ID" value="SEM13762.1"/>
    <property type="molecule type" value="Genomic_DNA"/>
</dbReference>
<sequence length="293" mass="31701">MANFIGVFLRSLEYGSFYALSALSIILVYKTSYTTNFAQATLGMFNTFLVATLVMRQGWSLYAAIPIGIVSAVILGVLIDIVIIRRATKAGPVGKQIITLGLISVFLGLTPIIFGVDNLSLPRFVSSGTLTIMGTPFSYNALFNILFGIFIMLTMFATIQKTKIGLAIRTTASNETTARIMGVPTKTVTMAAWAVAIVLSMISGLMTAPYSSVSLTFMNDVQITAFLATVVGGFATFHGPVIAAYGISVLLNIFQVYMPSGTIWGKPLLYAVLLLIMYFKPYGIFGKQRLKKV</sequence>
<evidence type="ECO:0000256" key="7">
    <source>
        <dbReference type="ARBA" id="ARBA00023136"/>
    </source>
</evidence>
<keyword evidence="13" id="KW-1185">Reference proteome</keyword>
<dbReference type="PANTHER" id="PTHR11795:SF445">
    <property type="entry name" value="AMINO ACID ABC TRANSPORTER PERMEASE PROTEIN"/>
    <property type="match status" value="1"/>
</dbReference>
<organism evidence="11 12">
    <name type="scientific">Alkalibacterium putridalgicola</name>
    <dbReference type="NCBI Taxonomy" id="426703"/>
    <lineage>
        <taxon>Bacteria</taxon>
        <taxon>Bacillati</taxon>
        <taxon>Bacillota</taxon>
        <taxon>Bacilli</taxon>
        <taxon>Lactobacillales</taxon>
        <taxon>Carnobacteriaceae</taxon>
        <taxon>Alkalibacterium</taxon>
    </lineage>
</organism>
<keyword evidence="5" id="KW-0029">Amino-acid transport</keyword>
<evidence type="ECO:0000256" key="9">
    <source>
        <dbReference type="SAM" id="Phobius"/>
    </source>
</evidence>
<feature type="transmembrane region" description="Helical" evidence="9">
    <location>
        <begin position="96"/>
        <end position="116"/>
    </location>
</feature>
<dbReference type="GO" id="GO:0005886">
    <property type="term" value="C:plasma membrane"/>
    <property type="evidence" value="ECO:0007669"/>
    <property type="project" value="UniProtKB-SubCell"/>
</dbReference>
<feature type="transmembrane region" description="Helical" evidence="9">
    <location>
        <begin position="61"/>
        <end position="84"/>
    </location>
</feature>
<gene>
    <name evidence="10" type="ORF">APU01nite_14160</name>
    <name evidence="11" type="ORF">SAMN04488100_12817</name>
</gene>
<evidence type="ECO:0000256" key="1">
    <source>
        <dbReference type="ARBA" id="ARBA00004651"/>
    </source>
</evidence>
<dbReference type="AlphaFoldDB" id="A0A1H7VWR5"/>
<feature type="transmembrane region" description="Helical" evidence="9">
    <location>
        <begin position="223"/>
        <end position="247"/>
    </location>
</feature>
<keyword evidence="3" id="KW-1003">Cell membrane</keyword>
<comment type="subcellular location">
    <subcellularLocation>
        <location evidence="1">Cell membrane</location>
        <topology evidence="1">Multi-pass membrane protein</topology>
    </subcellularLocation>
</comment>
<feature type="transmembrane region" description="Helical" evidence="9">
    <location>
        <begin position="36"/>
        <end position="55"/>
    </location>
</feature>
<dbReference type="OrthoDB" id="9807115at2"/>
<dbReference type="Proteomes" id="UP000198548">
    <property type="component" value="Unassembled WGS sequence"/>
</dbReference>
<accession>A0A1H7VWR5</accession>
<keyword evidence="6 9" id="KW-1133">Transmembrane helix</keyword>
<evidence type="ECO:0000256" key="5">
    <source>
        <dbReference type="ARBA" id="ARBA00022970"/>
    </source>
</evidence>
<evidence type="ECO:0000313" key="11">
    <source>
        <dbReference type="EMBL" id="SEM13762.1"/>
    </source>
</evidence>
<evidence type="ECO:0000256" key="8">
    <source>
        <dbReference type="ARBA" id="ARBA00037998"/>
    </source>
</evidence>
<dbReference type="STRING" id="426703.SAMN04488100_12817"/>
<dbReference type="CDD" id="cd06582">
    <property type="entry name" value="TM_PBP1_LivH_like"/>
    <property type="match status" value="1"/>
</dbReference>
<dbReference type="GO" id="GO:0006865">
    <property type="term" value="P:amino acid transport"/>
    <property type="evidence" value="ECO:0007669"/>
    <property type="project" value="UniProtKB-KW"/>
</dbReference>
<evidence type="ECO:0000256" key="2">
    <source>
        <dbReference type="ARBA" id="ARBA00022448"/>
    </source>
</evidence>
<comment type="similarity">
    <text evidence="8">Belongs to the binding-protein-dependent transport system permease family. LivHM subfamily.</text>
</comment>
<dbReference type="Pfam" id="PF02653">
    <property type="entry name" value="BPD_transp_2"/>
    <property type="match status" value="1"/>
</dbReference>
<reference evidence="11 12" key="1">
    <citation type="submission" date="2016-10" db="EMBL/GenBank/DDBJ databases">
        <authorList>
            <person name="de Groot N.N."/>
        </authorList>
    </citation>
    <scope>NUCLEOTIDE SEQUENCE [LARGE SCALE GENOMIC DNA]</scope>
    <source>
        <strain evidence="11 12">DSM 19182</strain>
    </source>
</reference>
<dbReference type="RefSeq" id="WP_091489145.1">
    <property type="nucleotide sequence ID" value="NZ_BJUX01000014.1"/>
</dbReference>
<evidence type="ECO:0000313" key="12">
    <source>
        <dbReference type="Proteomes" id="UP000198548"/>
    </source>
</evidence>
<dbReference type="Proteomes" id="UP000321425">
    <property type="component" value="Unassembled WGS sequence"/>
</dbReference>
<feature type="transmembrane region" description="Helical" evidence="9">
    <location>
        <begin position="136"/>
        <end position="159"/>
    </location>
</feature>
<reference evidence="10 13" key="2">
    <citation type="submission" date="2019-07" db="EMBL/GenBank/DDBJ databases">
        <title>Whole genome shotgun sequence of Alkalibacterium putridalgicola NBRC 103243.</title>
        <authorList>
            <person name="Hosoyama A."/>
            <person name="Uohara A."/>
            <person name="Ohji S."/>
            <person name="Ichikawa N."/>
        </authorList>
    </citation>
    <scope>NUCLEOTIDE SEQUENCE [LARGE SCALE GENOMIC DNA]</scope>
    <source>
        <strain evidence="10 13">NBRC 103243</strain>
    </source>
</reference>
<dbReference type="GO" id="GO:0022857">
    <property type="term" value="F:transmembrane transporter activity"/>
    <property type="evidence" value="ECO:0007669"/>
    <property type="project" value="InterPro"/>
</dbReference>
<keyword evidence="7 9" id="KW-0472">Membrane</keyword>
<keyword evidence="4 9" id="KW-0812">Transmembrane</keyword>
<dbReference type="EMBL" id="BJUX01000014">
    <property type="protein sequence ID" value="GEK89377.1"/>
    <property type="molecule type" value="Genomic_DNA"/>
</dbReference>
<dbReference type="PANTHER" id="PTHR11795">
    <property type="entry name" value="BRANCHED-CHAIN AMINO ACID TRANSPORT SYSTEM PERMEASE PROTEIN LIVH"/>
    <property type="match status" value="1"/>
</dbReference>
<dbReference type="InterPro" id="IPR052157">
    <property type="entry name" value="BCAA_transport_permease"/>
</dbReference>
<dbReference type="InterPro" id="IPR001851">
    <property type="entry name" value="ABC_transp_permease"/>
</dbReference>
<proteinExistence type="inferred from homology"/>
<feature type="transmembrane region" description="Helical" evidence="9">
    <location>
        <begin position="268"/>
        <end position="285"/>
    </location>
</feature>